<evidence type="ECO:0000259" key="4">
    <source>
        <dbReference type="Pfam" id="PF01266"/>
    </source>
</evidence>
<feature type="domain" description="FAD dependent oxidoreductase" evidence="4">
    <location>
        <begin position="2"/>
        <end position="410"/>
    </location>
</feature>
<dbReference type="Gene3D" id="3.30.9.10">
    <property type="entry name" value="D-Amino Acid Oxidase, subunit A, domain 2"/>
    <property type="match status" value="1"/>
</dbReference>
<name>A0A0M2QEB8_BURGA</name>
<comment type="similarity">
    <text evidence="2">Belongs to the DadA oxidoreductase family.</text>
</comment>
<dbReference type="InterPro" id="IPR036188">
    <property type="entry name" value="FAD/NAD-bd_sf"/>
</dbReference>
<dbReference type="RefSeq" id="WP_046579727.1">
    <property type="nucleotide sequence ID" value="NZ_CADEPO010000002.1"/>
</dbReference>
<comment type="pathway">
    <text evidence="1">Amino-acid degradation; D-alanine degradation; NH(3) and pyruvate from D-alanine: step 1/1.</text>
</comment>
<dbReference type="GO" id="GO:0005886">
    <property type="term" value="C:plasma membrane"/>
    <property type="evidence" value="ECO:0007669"/>
    <property type="project" value="TreeGrafter"/>
</dbReference>
<dbReference type="GO" id="GO:0005737">
    <property type="term" value="C:cytoplasm"/>
    <property type="evidence" value="ECO:0007669"/>
    <property type="project" value="TreeGrafter"/>
</dbReference>
<dbReference type="EMBL" id="PDDY01000004">
    <property type="protein sequence ID" value="PEH38147.1"/>
    <property type="molecule type" value="Genomic_DNA"/>
</dbReference>
<proteinExistence type="inferred from homology"/>
<dbReference type="PANTHER" id="PTHR13847">
    <property type="entry name" value="SARCOSINE DEHYDROGENASE-RELATED"/>
    <property type="match status" value="1"/>
</dbReference>
<dbReference type="Proteomes" id="UP000220629">
    <property type="component" value="Unassembled WGS sequence"/>
</dbReference>
<dbReference type="Gene3D" id="3.50.50.60">
    <property type="entry name" value="FAD/NAD(P)-binding domain"/>
    <property type="match status" value="2"/>
</dbReference>
<gene>
    <name evidence="5" type="ORF">CRM94_27395</name>
</gene>
<dbReference type="Pfam" id="PF01266">
    <property type="entry name" value="DAO"/>
    <property type="match status" value="1"/>
</dbReference>
<dbReference type="GO" id="GO:0008718">
    <property type="term" value="F:D-amino-acid dehydrogenase activity"/>
    <property type="evidence" value="ECO:0007669"/>
    <property type="project" value="TreeGrafter"/>
</dbReference>
<protein>
    <submittedName>
        <fullName evidence="5">FAD-dependent oxidoreductase</fullName>
    </submittedName>
</protein>
<evidence type="ECO:0000313" key="6">
    <source>
        <dbReference type="Proteomes" id="UP000220629"/>
    </source>
</evidence>
<evidence type="ECO:0000256" key="3">
    <source>
        <dbReference type="ARBA" id="ARBA00023002"/>
    </source>
</evidence>
<reference evidence="6" key="1">
    <citation type="submission" date="2017-09" db="EMBL/GenBank/DDBJ databases">
        <title>FDA dAtabase for Regulatory Grade micrObial Sequences (FDA-ARGOS): Supporting development and validation of Infectious Disease Dx tests.</title>
        <authorList>
            <person name="Minogue T."/>
            <person name="Wolcott M."/>
            <person name="Wasieloski L."/>
            <person name="Aguilar W."/>
            <person name="Moore D."/>
            <person name="Tallon L."/>
            <person name="Sadzewicz L."/>
            <person name="Ott S."/>
            <person name="Zhao X."/>
            <person name="Nagaraj S."/>
            <person name="Vavikolanu K."/>
            <person name="Aluvathingal J."/>
            <person name="Nadendla S."/>
            <person name="Sichtig H."/>
        </authorList>
    </citation>
    <scope>NUCLEOTIDE SEQUENCE [LARGE SCALE GENOMIC DNA]</scope>
    <source>
        <strain evidence="6">FDAARGOS_390</strain>
    </source>
</reference>
<dbReference type="SUPFAM" id="SSF51905">
    <property type="entry name" value="FAD/NAD(P)-binding domain"/>
    <property type="match status" value="1"/>
</dbReference>
<comment type="caution">
    <text evidence="5">The sequence shown here is derived from an EMBL/GenBank/DDBJ whole genome shotgun (WGS) entry which is preliminary data.</text>
</comment>
<dbReference type="AlphaFoldDB" id="A0A0M2QEB8"/>
<dbReference type="InterPro" id="IPR006076">
    <property type="entry name" value="FAD-dep_OxRdtase"/>
</dbReference>
<organism evidence="5 6">
    <name type="scientific">Burkholderia gladioli</name>
    <name type="common">Pseudomonas marginata</name>
    <name type="synonym">Phytomonas marginata</name>
    <dbReference type="NCBI Taxonomy" id="28095"/>
    <lineage>
        <taxon>Bacteria</taxon>
        <taxon>Pseudomonadati</taxon>
        <taxon>Pseudomonadota</taxon>
        <taxon>Betaproteobacteria</taxon>
        <taxon>Burkholderiales</taxon>
        <taxon>Burkholderiaceae</taxon>
        <taxon>Burkholderia</taxon>
    </lineage>
</organism>
<evidence type="ECO:0000256" key="2">
    <source>
        <dbReference type="ARBA" id="ARBA00009410"/>
    </source>
</evidence>
<sequence length="434" mass="46654">MDVIVIGGGIGGVATAYQLRAAGHRVCMVERHATVAQGATYGHGGLVLPTPLDVWFGPTFMHHRRALRSGVVYKPGLNGPLRRFTRELAKLRHPDAFAAHYAKLKPLVDLSRESIADIERRFGLEFEQRPGVLHVIREPQEWAAAQPALELLRAYEVPHQILDAEQCAALEHSVPADPPFAGGVLLEFERTANCPLFSKLVKQTLDEHGVQFCFGRAVTAIRVEANRAAVELAPEPGDRLGARGKEVDVISADAVVIAAGTGSVPLLARLGITLPLHPVRVNALSAPVAYEEHAPHLSVIDSIKRITMTRMHQRVRISGAPVLQSEKDVARPLPEALNDEALALLGQATHDWIPGAAKISAALPWQATRLLSPDGLPVVGPTRHPRVFVNLGHGPAGWGLACGSAKVVSDYLGGTPHHVPADTLAALHVDRFAT</sequence>
<evidence type="ECO:0000313" key="5">
    <source>
        <dbReference type="EMBL" id="PEH38147.1"/>
    </source>
</evidence>
<keyword evidence="3" id="KW-0560">Oxidoreductase</keyword>
<dbReference type="GO" id="GO:0055130">
    <property type="term" value="P:D-alanine catabolic process"/>
    <property type="evidence" value="ECO:0007669"/>
    <property type="project" value="TreeGrafter"/>
</dbReference>
<dbReference type="PANTHER" id="PTHR13847:SF280">
    <property type="entry name" value="D-AMINO ACID DEHYDROGENASE"/>
    <property type="match status" value="1"/>
</dbReference>
<accession>A0A0M2QEB8</accession>
<evidence type="ECO:0000256" key="1">
    <source>
        <dbReference type="ARBA" id="ARBA00004960"/>
    </source>
</evidence>